<evidence type="ECO:0000259" key="1">
    <source>
        <dbReference type="Pfam" id="PF07995"/>
    </source>
</evidence>
<organism evidence="3 4">
    <name type="scientific">Dyadobacter subterraneus</name>
    <dbReference type="NCBI Taxonomy" id="2773304"/>
    <lineage>
        <taxon>Bacteria</taxon>
        <taxon>Pseudomonadati</taxon>
        <taxon>Bacteroidota</taxon>
        <taxon>Cytophagia</taxon>
        <taxon>Cytophagales</taxon>
        <taxon>Spirosomataceae</taxon>
        <taxon>Dyadobacter</taxon>
    </lineage>
</organism>
<dbReference type="EMBL" id="JACYGY010000002">
    <property type="protein sequence ID" value="MBE9466468.1"/>
    <property type="molecule type" value="Genomic_DNA"/>
</dbReference>
<dbReference type="InterPro" id="IPR011041">
    <property type="entry name" value="Quinoprot_gluc/sorb_DH_b-prop"/>
</dbReference>
<dbReference type="RefSeq" id="WP_194124691.1">
    <property type="nucleotide sequence ID" value="NZ_JACYGY010000002.1"/>
</dbReference>
<dbReference type="PANTHER" id="PTHR19328:SF75">
    <property type="entry name" value="ALDOSE SUGAR DEHYDROGENASE YLII"/>
    <property type="match status" value="1"/>
</dbReference>
<dbReference type="SUPFAM" id="SSF50952">
    <property type="entry name" value="Soluble quinoprotein glucose dehydrogenase"/>
    <property type="match status" value="1"/>
</dbReference>
<evidence type="ECO:0000313" key="3">
    <source>
        <dbReference type="EMBL" id="MBE9466468.1"/>
    </source>
</evidence>
<name>A0ABR9WLR6_9BACT</name>
<gene>
    <name evidence="3" type="ORF">IEE83_31770</name>
</gene>
<comment type="caution">
    <text evidence="3">The sequence shown here is derived from an EMBL/GenBank/DDBJ whole genome shotgun (WGS) entry which is preliminary data.</text>
</comment>
<proteinExistence type="predicted"/>
<dbReference type="InterPro" id="IPR026444">
    <property type="entry name" value="Secre_tail"/>
</dbReference>
<dbReference type="Pfam" id="PF18962">
    <property type="entry name" value="Por_Secre_tail"/>
    <property type="match status" value="1"/>
</dbReference>
<dbReference type="InterPro" id="IPR011042">
    <property type="entry name" value="6-blade_b-propeller_TolB-like"/>
</dbReference>
<dbReference type="Proteomes" id="UP000634134">
    <property type="component" value="Unassembled WGS sequence"/>
</dbReference>
<sequence length="554" mass="61452">MKKTLLLLFVFQFFLSIVSFSQPIPVLEPYLSGFTRPVKATHAYDSRLFIAEIGGKIKVVKNGIVNHNTPFLNISYKMSDLDWAGIFSIVFDPNYLTNGYFYVMYVVKNKFEINISRFSRVGGADSDLADASSETLILTIPYTDVLGGHRGGDMAFGKDNFLYISTGDNGPGSRGVMGDPELNSQNSNLLFGKIIRLDVSSTSPSENILQKIWAKGLRNPWRISFDRENGDFWYGDNGQDGWEEVNYLKATDVTTPKNFGWDYMEGNSVYRNCNCNITTSFIAPKFVYPGFTNNGGSSASVMGGYVYRGTKYGSLKGSYIFGDYQTFKIGMITPAGFSGFLTNVTYPSLVSFGEDNSGELYAISFFDGTIAKITGPTTPLPVKLESFTAKTIGCAIDLQWDTSLESNFSHFEVERSADGKNFGKIKSIPASGSDQVYRFTDENPLVNSNLYRLKMLDNDESYEFSRIIAANTECPANEISIYPNPATNHFSIKGLQTGNKVSVYNASGSLIFLEKIVSEAEIQINLKNYPNGIYTININEENAGDVIKLKLVKE</sequence>
<dbReference type="Gene3D" id="2.120.10.30">
    <property type="entry name" value="TolB, C-terminal domain"/>
    <property type="match status" value="1"/>
</dbReference>
<accession>A0ABR9WLR6</accession>
<evidence type="ECO:0000259" key="2">
    <source>
        <dbReference type="Pfam" id="PF18962"/>
    </source>
</evidence>
<protein>
    <submittedName>
        <fullName evidence="3">PQQ-dependent sugar dehydrogenase</fullName>
    </submittedName>
</protein>
<reference evidence="4" key="1">
    <citation type="submission" date="2023-07" db="EMBL/GenBank/DDBJ databases">
        <title>Dyadobacter sp. nov 'subterranea' isolated from contaminted grondwater.</title>
        <authorList>
            <person name="Szabo I."/>
            <person name="Al-Omari J."/>
            <person name="Szerdahelyi S.G."/>
            <person name="Rado J."/>
        </authorList>
    </citation>
    <scope>NUCLEOTIDE SEQUENCE [LARGE SCALE GENOMIC DNA]</scope>
    <source>
        <strain evidence="4">UP-52</strain>
    </source>
</reference>
<feature type="domain" description="Glucose/Sorbosone dehydrogenase" evidence="1">
    <location>
        <begin position="35"/>
        <end position="324"/>
    </location>
</feature>
<dbReference type="Pfam" id="PF07995">
    <property type="entry name" value="GSDH"/>
    <property type="match status" value="1"/>
</dbReference>
<keyword evidence="4" id="KW-1185">Reference proteome</keyword>
<dbReference type="InterPro" id="IPR012938">
    <property type="entry name" value="Glc/Sorbosone_DH"/>
</dbReference>
<dbReference type="PANTHER" id="PTHR19328">
    <property type="entry name" value="HEDGEHOG-INTERACTING PROTEIN"/>
    <property type="match status" value="1"/>
</dbReference>
<evidence type="ECO:0000313" key="4">
    <source>
        <dbReference type="Proteomes" id="UP000634134"/>
    </source>
</evidence>
<feature type="domain" description="Secretion system C-terminal sorting" evidence="2">
    <location>
        <begin position="481"/>
        <end position="544"/>
    </location>
</feature>
<dbReference type="NCBIfam" id="TIGR04183">
    <property type="entry name" value="Por_Secre_tail"/>
    <property type="match status" value="1"/>
</dbReference>